<dbReference type="SUPFAM" id="SSF54695">
    <property type="entry name" value="POZ domain"/>
    <property type="match status" value="1"/>
</dbReference>
<dbReference type="InterPro" id="IPR011705">
    <property type="entry name" value="BACK"/>
</dbReference>
<dbReference type="PANTHER" id="PTHR24410:SF23">
    <property type="entry name" value="BTB DOMAIN-CONTAINING PROTEIN-RELATED"/>
    <property type="match status" value="1"/>
</dbReference>
<keyword evidence="4" id="KW-1185">Reference proteome</keyword>
<dbReference type="CDD" id="cd14733">
    <property type="entry name" value="BACK"/>
    <property type="match status" value="1"/>
</dbReference>
<dbReference type="Gene3D" id="3.30.710.10">
    <property type="entry name" value="Potassium Channel Kv1.1, Chain A"/>
    <property type="match status" value="1"/>
</dbReference>
<evidence type="ECO:0000259" key="2">
    <source>
        <dbReference type="PROSITE" id="PS50097"/>
    </source>
</evidence>
<evidence type="ECO:0000256" key="1">
    <source>
        <dbReference type="SAM" id="MobiDB-lite"/>
    </source>
</evidence>
<evidence type="ECO:0000313" key="4">
    <source>
        <dbReference type="Proteomes" id="UP001431209"/>
    </source>
</evidence>
<dbReference type="AlphaFoldDB" id="A0AAW2YTW0"/>
<feature type="region of interest" description="Disordered" evidence="1">
    <location>
        <begin position="1"/>
        <end position="87"/>
    </location>
</feature>
<organism evidence="3 4">
    <name type="scientific">Acrasis kona</name>
    <dbReference type="NCBI Taxonomy" id="1008807"/>
    <lineage>
        <taxon>Eukaryota</taxon>
        <taxon>Discoba</taxon>
        <taxon>Heterolobosea</taxon>
        <taxon>Tetramitia</taxon>
        <taxon>Eutetramitia</taxon>
        <taxon>Acrasidae</taxon>
        <taxon>Acrasis</taxon>
    </lineage>
</organism>
<proteinExistence type="predicted"/>
<dbReference type="Gene3D" id="2.60.120.920">
    <property type="match status" value="1"/>
</dbReference>
<dbReference type="PANTHER" id="PTHR24410">
    <property type="entry name" value="HL07962P-RELATED"/>
    <property type="match status" value="1"/>
</dbReference>
<feature type="compositionally biased region" description="Basic and acidic residues" evidence="1">
    <location>
        <begin position="46"/>
        <end position="83"/>
    </location>
</feature>
<gene>
    <name evidence="3" type="ORF">AKO1_006765</name>
</gene>
<dbReference type="InterPro" id="IPR000210">
    <property type="entry name" value="BTB/POZ_dom"/>
</dbReference>
<protein>
    <submittedName>
        <fullName evidence="3">BTB/POZ domain-containing protein</fullName>
    </submittedName>
</protein>
<dbReference type="InterPro" id="IPR011333">
    <property type="entry name" value="SKP1/BTB/POZ_sf"/>
</dbReference>
<dbReference type="Pfam" id="PF00651">
    <property type="entry name" value="BTB"/>
    <property type="match status" value="1"/>
</dbReference>
<evidence type="ECO:0000313" key="3">
    <source>
        <dbReference type="EMBL" id="KAL0480514.1"/>
    </source>
</evidence>
<dbReference type="SUPFAM" id="SSF49899">
    <property type="entry name" value="Concanavalin A-like lectins/glucanases"/>
    <property type="match status" value="1"/>
</dbReference>
<dbReference type="Proteomes" id="UP001431209">
    <property type="component" value="Unassembled WGS sequence"/>
</dbReference>
<dbReference type="EMBL" id="JAOPGA020000658">
    <property type="protein sequence ID" value="KAL0480514.1"/>
    <property type="molecule type" value="Genomic_DNA"/>
</dbReference>
<dbReference type="InterPro" id="IPR043136">
    <property type="entry name" value="B30.2/SPRY_sf"/>
</dbReference>
<name>A0AAW2YTW0_9EUKA</name>
<dbReference type="Pfam" id="PF07707">
    <property type="entry name" value="BACK"/>
    <property type="match status" value="1"/>
</dbReference>
<dbReference type="Gene3D" id="1.25.40.420">
    <property type="match status" value="1"/>
</dbReference>
<feature type="compositionally biased region" description="Low complexity" evidence="1">
    <location>
        <begin position="16"/>
        <end position="32"/>
    </location>
</feature>
<sequence>MDKGSPDELTVISDPVVVTENNTQEEQTNEAQELFDDNASTDSAYDDQRADEKPTPEQSPEDERKKREEEKKRKKKEEEEAAKKPFGLGADFEPLLNDVETSDITLFIQDENDEKFSVNAHSLILSTRSHVIKKMIQENGGSKELFVPQIKSRRVLEQLVRFLYTDKVSDGLEDIFIDLIKTATTFEAVHLKVACGAFSSDKLTEDNWLEFYQFAKENNEKDLAENSLQFIASNFETGLLEHQQYRDLPFNVICDLLERDDLGCEETALFNMILNWQEHKQASDEEIQKAVDLIRLPIVSARDLKKTFKDHKLINKDRYVEAMEYHVMPEFFDSQLIQNEKRFHFRRAMLKFVWVTQRGNFNNYKISQDGNTIEKTGANNWDLMGISSKPLESGIQYFQVKIDQLNTDRSGMAIGLTYDPNMGSSSYSSCMSVSMEYGAYNLVAVPGKPAHNYQVGDVFGFVVDFISDEVRVYENGKLAYTSTGHHCKKLWAIVCLYYKDDRVSLCNDYPLNKLSNEV</sequence>
<accession>A0AAW2YTW0</accession>
<dbReference type="InterPro" id="IPR013320">
    <property type="entry name" value="ConA-like_dom_sf"/>
</dbReference>
<comment type="caution">
    <text evidence="3">The sequence shown here is derived from an EMBL/GenBank/DDBJ whole genome shotgun (WGS) entry which is preliminary data.</text>
</comment>
<dbReference type="SMART" id="SM00225">
    <property type="entry name" value="BTB"/>
    <property type="match status" value="1"/>
</dbReference>
<reference evidence="3 4" key="1">
    <citation type="submission" date="2024-03" db="EMBL/GenBank/DDBJ databases">
        <title>The Acrasis kona genome and developmental transcriptomes reveal deep origins of eukaryotic multicellular pathways.</title>
        <authorList>
            <person name="Sheikh S."/>
            <person name="Fu C.-J."/>
            <person name="Brown M.W."/>
            <person name="Baldauf S.L."/>
        </authorList>
    </citation>
    <scope>NUCLEOTIDE SEQUENCE [LARGE SCALE GENOMIC DNA]</scope>
    <source>
        <strain evidence="3 4">ATCC MYA-3509</strain>
    </source>
</reference>
<feature type="domain" description="BTB" evidence="2">
    <location>
        <begin position="102"/>
        <end position="169"/>
    </location>
</feature>
<dbReference type="SMART" id="SM00875">
    <property type="entry name" value="BACK"/>
    <property type="match status" value="1"/>
</dbReference>
<dbReference type="InterPro" id="IPR051481">
    <property type="entry name" value="BTB-POZ/Galectin-3-binding"/>
</dbReference>
<dbReference type="PROSITE" id="PS50097">
    <property type="entry name" value="BTB"/>
    <property type="match status" value="1"/>
</dbReference>